<sequence>MKSLVIAEKPSVARDIARVLKCSKKLPGAFEGNTYIVTWALGHLVTLADPENYDAKYKAWKMEDLPLIPKKWDLTVIPGTAKQYKSVKMLLFRKDVGDIVIATDAGREGELVARWILDKSGCRKPLKRLWISSVTDKAIREGFTRLKDGRAYNDLYAAAESRAKADWLVGINATRALTCKYNAQLSCGRVQTPTLAMIADRETKIRNFKPENYWSLDVLAKNIHFTWQDAASGSYRSFQEERLQDLAKRLKTGTLKVKTIAKTHKKQGAPALYDLTELQREANKRFGFSAKETLSIAQRLYENHKVLTYPRTDSRYLSSDIVPTLKERLQAIRIAPYQSLIGPLLRPPIKANKNFVDNSKVSDHHAIIPTEEYVQPEHMSNEERKIYDLVVRRFISVLYPPFEYEQTTITATCEGEAFIARGKVVKEMGWRAAVGGEITNDNETNEDVKEQALPALKEGQELTVSQTKLNAKKTTPPERFTEGTLLSAMENPAKYLTMDSAQDKKTLVQTGGLGTVATRADIIEKLFSSFLIEKRDKYLQITTKGKQLLELVPEDLKKPELTAKWETELGAIAEGKKKAAPFIGEIEGYTKELLGEIKRGEATFRHDNLTNKKCPNCGKLLLSVQGKNARMLVCQDRECGYRETIARTSNARCPNCHKKMELIKKGDSETFVCKCGHKEKLEAFKARREKEGAGVSKRDVQKYMKNQQSESVGSSLGDMLKNLDLK</sequence>
<dbReference type="NCBIfam" id="TIGR01056">
    <property type="entry name" value="topB"/>
    <property type="match status" value="1"/>
</dbReference>
<dbReference type="InterPro" id="IPR003601">
    <property type="entry name" value="Topo_IA_2"/>
</dbReference>
<name>A0ABT1EHI9_9FIRM</name>
<dbReference type="PROSITE" id="PS50880">
    <property type="entry name" value="TOPRIM"/>
    <property type="match status" value="1"/>
</dbReference>
<dbReference type="Pfam" id="PF01131">
    <property type="entry name" value="Topoisom_bac"/>
    <property type="match status" value="1"/>
</dbReference>
<comment type="cofactor">
    <cofactor evidence="8">
        <name>Mg(2+)</name>
        <dbReference type="ChEBI" id="CHEBI:18420"/>
    </cofactor>
</comment>
<dbReference type="PANTHER" id="PTHR11390">
    <property type="entry name" value="PROKARYOTIC DNA TOPOISOMERASE"/>
    <property type="match status" value="1"/>
</dbReference>
<feature type="active site" description="O-(5'-phospho-DNA)-tyrosine intermediate" evidence="8">
    <location>
        <position position="309"/>
    </location>
</feature>
<comment type="function">
    <text evidence="8">Releases the supercoiling and torsional tension of DNA, which is introduced during the DNA replication and transcription, by transiently cleaving and rejoining one strand of the DNA duplex. Introduces a single-strand break via transesterification at a target site in duplex DNA. The scissile phosphodiester is attacked by the catalytic tyrosine of the enzyme, resulting in the formation of a DNA-(5'-phosphotyrosyl)-enzyme intermediate and the expulsion of a 3'-OH DNA strand. The free DNA strand then undergoes passage around the unbroken strand, thus removing DNA supercoils. Finally, in the religation step, the DNA 3'-OH attacks the covalent intermediate to expel the active-site tyrosine and restore the DNA phosphodiester backbone.</text>
</comment>
<dbReference type="Gene3D" id="1.10.460.10">
    <property type="entry name" value="Topoisomerase I, domain 2"/>
    <property type="match status" value="1"/>
</dbReference>
<keyword evidence="13" id="KW-1185">Reference proteome</keyword>
<comment type="catalytic activity">
    <reaction evidence="1 8">
        <text>ATP-independent breakage of single-stranded DNA, followed by passage and rejoining.</text>
        <dbReference type="EC" id="5.6.2.1"/>
    </reaction>
</comment>
<feature type="region of interest" description="Interaction with DNA" evidence="8">
    <location>
        <begin position="186"/>
        <end position="191"/>
    </location>
</feature>
<evidence type="ECO:0000256" key="2">
    <source>
        <dbReference type="ARBA" id="ARBA00009446"/>
    </source>
</evidence>
<evidence type="ECO:0000256" key="9">
    <source>
        <dbReference type="SAM" id="MobiDB-lite"/>
    </source>
</evidence>
<feature type="site" description="Interaction with DNA" evidence="8">
    <location>
        <position position="60"/>
    </location>
</feature>
<dbReference type="InterPro" id="IPR023405">
    <property type="entry name" value="Topo_IA_core_domain"/>
</dbReference>
<evidence type="ECO:0000256" key="1">
    <source>
        <dbReference type="ARBA" id="ARBA00000213"/>
    </source>
</evidence>
<evidence type="ECO:0000313" key="12">
    <source>
        <dbReference type="EMBL" id="MCP1110165.1"/>
    </source>
</evidence>
<feature type="compositionally biased region" description="Polar residues" evidence="9">
    <location>
        <begin position="704"/>
        <end position="714"/>
    </location>
</feature>
<dbReference type="PROSITE" id="PS52039">
    <property type="entry name" value="TOPO_IA_2"/>
    <property type="match status" value="1"/>
</dbReference>
<evidence type="ECO:0000256" key="4">
    <source>
        <dbReference type="ARBA" id="ARBA00022842"/>
    </source>
</evidence>
<dbReference type="InterPro" id="IPR034144">
    <property type="entry name" value="TOPRIM_TopoIII"/>
</dbReference>
<evidence type="ECO:0000256" key="3">
    <source>
        <dbReference type="ARBA" id="ARBA00022723"/>
    </source>
</evidence>
<feature type="site" description="Interaction with DNA" evidence="8">
    <location>
        <position position="311"/>
    </location>
</feature>
<feature type="domain" description="Topo IA-type catalytic" evidence="11">
    <location>
        <begin position="152"/>
        <end position="594"/>
    </location>
</feature>
<dbReference type="CDD" id="cd00186">
    <property type="entry name" value="TOP1Ac"/>
    <property type="match status" value="1"/>
</dbReference>
<dbReference type="Gene3D" id="1.10.290.10">
    <property type="entry name" value="Topoisomerase I, domain 4"/>
    <property type="match status" value="1"/>
</dbReference>
<dbReference type="HAMAP" id="MF_00953">
    <property type="entry name" value="Topoisom_3_prok"/>
    <property type="match status" value="1"/>
</dbReference>
<dbReference type="Gene3D" id="3.40.50.140">
    <property type="match status" value="1"/>
</dbReference>
<evidence type="ECO:0000256" key="6">
    <source>
        <dbReference type="ARBA" id="ARBA00023125"/>
    </source>
</evidence>
<dbReference type="InterPro" id="IPR023406">
    <property type="entry name" value="Topo_IA_AS"/>
</dbReference>
<dbReference type="SMART" id="SM00436">
    <property type="entry name" value="TOP1Bc"/>
    <property type="match status" value="1"/>
</dbReference>
<dbReference type="NCBIfam" id="NF005829">
    <property type="entry name" value="PRK07726.1"/>
    <property type="match status" value="1"/>
</dbReference>
<keyword evidence="3 8" id="KW-0479">Metal-binding</keyword>
<dbReference type="PRINTS" id="PR00417">
    <property type="entry name" value="PRTPISMRASEI"/>
</dbReference>
<dbReference type="InterPro" id="IPR003602">
    <property type="entry name" value="Topo_IA_DNA-bd_dom"/>
</dbReference>
<dbReference type="InterPro" id="IPR013826">
    <property type="entry name" value="Topo_IA_cen_sub3"/>
</dbReference>
<proteinExistence type="inferred from homology"/>
<feature type="compositionally biased region" description="Basic and acidic residues" evidence="9">
    <location>
        <begin position="689"/>
        <end position="702"/>
    </location>
</feature>
<dbReference type="Pfam" id="PF01751">
    <property type="entry name" value="Toprim"/>
    <property type="match status" value="1"/>
</dbReference>
<dbReference type="SMART" id="SM00437">
    <property type="entry name" value="TOP1Ac"/>
    <property type="match status" value="1"/>
</dbReference>
<comment type="similarity">
    <text evidence="2 8">Belongs to the type IA topoisomerase family.</text>
</comment>
<dbReference type="Gene3D" id="2.70.20.10">
    <property type="entry name" value="Topoisomerase I, domain 3"/>
    <property type="match status" value="1"/>
</dbReference>
<protein>
    <recommendedName>
        <fullName evidence="8">DNA topoisomerase 3</fullName>
        <ecNumber evidence="8">5.6.2.1</ecNumber>
    </recommendedName>
    <alternativeName>
        <fullName evidence="8">DNA topoisomerase III</fullName>
    </alternativeName>
</protein>
<evidence type="ECO:0000256" key="7">
    <source>
        <dbReference type="ARBA" id="ARBA00023235"/>
    </source>
</evidence>
<keyword evidence="6 8" id="KW-0238">DNA-binding</keyword>
<dbReference type="InterPro" id="IPR013824">
    <property type="entry name" value="Topo_IA_cen_sub1"/>
</dbReference>
<feature type="binding site" evidence="8">
    <location>
        <position position="8"/>
    </location>
    <ligand>
        <name>Mg(2+)</name>
        <dbReference type="ChEBI" id="CHEBI:18420"/>
        <note>catalytic</note>
    </ligand>
</feature>
<dbReference type="EC" id="5.6.2.1" evidence="8"/>
<dbReference type="InterPro" id="IPR005738">
    <property type="entry name" value="TopoIII"/>
</dbReference>
<dbReference type="PANTHER" id="PTHR11390:SF21">
    <property type="entry name" value="DNA TOPOISOMERASE 3-ALPHA"/>
    <property type="match status" value="1"/>
</dbReference>
<feature type="site" description="Interaction with DNA" evidence="8">
    <location>
        <position position="175"/>
    </location>
</feature>
<evidence type="ECO:0000259" key="11">
    <source>
        <dbReference type="PROSITE" id="PS52039"/>
    </source>
</evidence>
<keyword evidence="4 8" id="KW-0460">Magnesium</keyword>
<evidence type="ECO:0000313" key="13">
    <source>
        <dbReference type="Proteomes" id="UP001523565"/>
    </source>
</evidence>
<reference evidence="12 13" key="1">
    <citation type="journal article" date="2022" name="Genome Biol. Evol.">
        <title>Host diet, physiology and behaviors set the stage for Lachnospiraceae cladogenesis.</title>
        <authorList>
            <person name="Vera-Ponce De Leon A."/>
            <person name="Schneider M."/>
            <person name="Jahnes B.C."/>
            <person name="Sadowski V."/>
            <person name="Camuy-Velez L.A."/>
            <person name="Duan J."/>
            <person name="Sabree Z.L."/>
        </authorList>
    </citation>
    <scope>NUCLEOTIDE SEQUENCE [LARGE SCALE GENOMIC DNA]</scope>
    <source>
        <strain evidence="12 13">PAL227</strain>
    </source>
</reference>
<feature type="domain" description="Toprim" evidence="10">
    <location>
        <begin position="2"/>
        <end position="135"/>
    </location>
</feature>
<gene>
    <name evidence="8" type="primary">topB</name>
    <name evidence="12" type="ORF">NK118_07875</name>
</gene>
<comment type="caution">
    <text evidence="12">The sequence shown here is derived from an EMBL/GenBank/DDBJ whole genome shotgun (WGS) entry which is preliminary data.</text>
</comment>
<dbReference type="Proteomes" id="UP001523565">
    <property type="component" value="Unassembled WGS sequence"/>
</dbReference>
<dbReference type="RefSeq" id="WP_262069046.1">
    <property type="nucleotide sequence ID" value="NZ_JAMXOC010000010.1"/>
</dbReference>
<evidence type="ECO:0000256" key="5">
    <source>
        <dbReference type="ARBA" id="ARBA00023029"/>
    </source>
</evidence>
<dbReference type="InterPro" id="IPR006171">
    <property type="entry name" value="TOPRIM_dom"/>
</dbReference>
<evidence type="ECO:0000256" key="8">
    <source>
        <dbReference type="HAMAP-Rule" id="MF_00953"/>
    </source>
</evidence>
<dbReference type="InterPro" id="IPR013497">
    <property type="entry name" value="Topo_IA_cen"/>
</dbReference>
<keyword evidence="5 8" id="KW-0799">Topoisomerase</keyword>
<feature type="binding site" evidence="8">
    <location>
        <position position="104"/>
    </location>
    <ligand>
        <name>Mg(2+)</name>
        <dbReference type="ChEBI" id="CHEBI:18420"/>
        <note>catalytic</note>
    </ligand>
</feature>
<organism evidence="12 13">
    <name type="scientific">Ohessyouella blattaphilus</name>
    <dbReference type="NCBI Taxonomy" id="2949333"/>
    <lineage>
        <taxon>Bacteria</taxon>
        <taxon>Bacillati</taxon>
        <taxon>Bacillota</taxon>
        <taxon>Clostridia</taxon>
        <taxon>Lachnospirales</taxon>
        <taxon>Lachnospiraceae</taxon>
        <taxon>Ohessyouella</taxon>
    </lineage>
</organism>
<accession>A0ABT1EHI9</accession>
<feature type="region of interest" description="Disordered" evidence="9">
    <location>
        <begin position="689"/>
        <end position="726"/>
    </location>
</feature>
<dbReference type="EMBL" id="JAMZFV010000010">
    <property type="protein sequence ID" value="MCP1110165.1"/>
    <property type="molecule type" value="Genomic_DNA"/>
</dbReference>
<dbReference type="InterPro" id="IPR000380">
    <property type="entry name" value="Topo_IA"/>
</dbReference>
<keyword evidence="7 8" id="KW-0413">Isomerase</keyword>
<feature type="site" description="Interaction with DNA" evidence="8">
    <location>
        <position position="167"/>
    </location>
</feature>
<dbReference type="CDD" id="cd03362">
    <property type="entry name" value="TOPRIM_TopoIA_TopoIII"/>
    <property type="match status" value="1"/>
</dbReference>
<dbReference type="SUPFAM" id="SSF56712">
    <property type="entry name" value="Prokaryotic type I DNA topoisomerase"/>
    <property type="match status" value="1"/>
</dbReference>
<dbReference type="PROSITE" id="PS00396">
    <property type="entry name" value="TOPO_IA_1"/>
    <property type="match status" value="1"/>
</dbReference>
<comment type="caution">
    <text evidence="8">Lacks conserved residue(s) required for the propagation of feature annotation.</text>
</comment>
<dbReference type="SMART" id="SM00493">
    <property type="entry name" value="TOPRIM"/>
    <property type="match status" value="1"/>
</dbReference>
<evidence type="ECO:0000259" key="10">
    <source>
        <dbReference type="PROSITE" id="PS50880"/>
    </source>
</evidence>
<dbReference type="InterPro" id="IPR013825">
    <property type="entry name" value="Topo_IA_cen_sub2"/>
</dbReference>